<dbReference type="Pfam" id="PF10545">
    <property type="entry name" value="MADF_DNA_bdg"/>
    <property type="match status" value="1"/>
</dbReference>
<dbReference type="Proteomes" id="UP000053825">
    <property type="component" value="Unassembled WGS sequence"/>
</dbReference>
<dbReference type="PANTHER" id="PTHR12243:SF67">
    <property type="entry name" value="COREPRESSOR OF PANGOLIN, ISOFORM A-RELATED"/>
    <property type="match status" value="1"/>
</dbReference>
<feature type="region of interest" description="Disordered" evidence="2">
    <location>
        <begin position="56"/>
        <end position="75"/>
    </location>
</feature>
<proteinExistence type="predicted"/>
<comment type="subcellular location">
    <subcellularLocation>
        <location evidence="1">Nucleus</location>
    </subcellularLocation>
</comment>
<evidence type="ECO:0000256" key="1">
    <source>
        <dbReference type="PROSITE-ProRule" id="PRU00371"/>
    </source>
</evidence>
<dbReference type="EMBL" id="KQ414663">
    <property type="protein sequence ID" value="KOC65508.1"/>
    <property type="molecule type" value="Genomic_DNA"/>
</dbReference>
<keyword evidence="6" id="KW-1185">Reference proteome</keyword>
<dbReference type="GO" id="GO:0006357">
    <property type="term" value="P:regulation of transcription by RNA polymerase II"/>
    <property type="evidence" value="ECO:0007669"/>
    <property type="project" value="TreeGrafter"/>
</dbReference>
<sequence>KQVKKRWTNLRDSYRRAMKKKRGKKSGQATHKIKKWKYEDEMLFLDPYIKERETVTSIRTSDESNNELDTSNTTSTADSNVTQILLSPKNSDVPPEILAGRKIKGETETASTVLMNYILKSKSESPEQQQQEDDIDLFFKSIALTVKKLSPYTQAIAKARVFSIISALELEELSNKNRHHSPSYSSHSSVVPTPITSLSTL</sequence>
<keyword evidence="1" id="KW-0539">Nucleus</keyword>
<dbReference type="InterPro" id="IPR004210">
    <property type="entry name" value="BESS_motif"/>
</dbReference>
<feature type="region of interest" description="Disordered" evidence="2">
    <location>
        <begin position="177"/>
        <end position="201"/>
    </location>
</feature>
<feature type="non-terminal residue" evidence="5">
    <location>
        <position position="1"/>
    </location>
</feature>
<dbReference type="InterPro" id="IPR006578">
    <property type="entry name" value="MADF-dom"/>
</dbReference>
<protein>
    <recommendedName>
        <fullName evidence="7">MADF domain-containing protein</fullName>
    </recommendedName>
</protein>
<evidence type="ECO:0000313" key="5">
    <source>
        <dbReference type="EMBL" id="KOC65508.1"/>
    </source>
</evidence>
<feature type="domain" description="MADF" evidence="3">
    <location>
        <begin position="1"/>
        <end position="50"/>
    </location>
</feature>
<feature type="region of interest" description="Disordered" evidence="2">
    <location>
        <begin position="1"/>
        <end position="31"/>
    </location>
</feature>
<evidence type="ECO:0000259" key="3">
    <source>
        <dbReference type="PROSITE" id="PS51029"/>
    </source>
</evidence>
<dbReference type="PROSITE" id="PS51029">
    <property type="entry name" value="MADF"/>
    <property type="match status" value="1"/>
</dbReference>
<feature type="compositionally biased region" description="Basic residues" evidence="2">
    <location>
        <begin position="16"/>
        <end position="31"/>
    </location>
</feature>
<dbReference type="GO" id="GO:0005667">
    <property type="term" value="C:transcription regulator complex"/>
    <property type="evidence" value="ECO:0007669"/>
    <property type="project" value="TreeGrafter"/>
</dbReference>
<dbReference type="AlphaFoldDB" id="A0A0L7R3T4"/>
<dbReference type="GO" id="GO:0005634">
    <property type="term" value="C:nucleus"/>
    <property type="evidence" value="ECO:0007669"/>
    <property type="project" value="UniProtKB-SubCell"/>
</dbReference>
<dbReference type="PANTHER" id="PTHR12243">
    <property type="entry name" value="MADF DOMAIN TRANSCRIPTION FACTOR"/>
    <property type="match status" value="1"/>
</dbReference>
<dbReference type="Pfam" id="PF02944">
    <property type="entry name" value="BESS"/>
    <property type="match status" value="1"/>
</dbReference>
<reference evidence="5 6" key="1">
    <citation type="submission" date="2015-07" db="EMBL/GenBank/DDBJ databases">
        <title>The genome of Habropoda laboriosa.</title>
        <authorList>
            <person name="Pan H."/>
            <person name="Kapheim K."/>
        </authorList>
    </citation>
    <scope>NUCLEOTIDE SEQUENCE [LARGE SCALE GENOMIC DNA]</scope>
    <source>
        <strain evidence="5">0110345459</strain>
    </source>
</reference>
<evidence type="ECO:0000256" key="2">
    <source>
        <dbReference type="SAM" id="MobiDB-lite"/>
    </source>
</evidence>
<evidence type="ECO:0000259" key="4">
    <source>
        <dbReference type="PROSITE" id="PS51031"/>
    </source>
</evidence>
<organism evidence="5 6">
    <name type="scientific">Habropoda laboriosa</name>
    <dbReference type="NCBI Taxonomy" id="597456"/>
    <lineage>
        <taxon>Eukaryota</taxon>
        <taxon>Metazoa</taxon>
        <taxon>Ecdysozoa</taxon>
        <taxon>Arthropoda</taxon>
        <taxon>Hexapoda</taxon>
        <taxon>Insecta</taxon>
        <taxon>Pterygota</taxon>
        <taxon>Neoptera</taxon>
        <taxon>Endopterygota</taxon>
        <taxon>Hymenoptera</taxon>
        <taxon>Apocrita</taxon>
        <taxon>Aculeata</taxon>
        <taxon>Apoidea</taxon>
        <taxon>Anthophila</taxon>
        <taxon>Apidae</taxon>
        <taxon>Habropoda</taxon>
    </lineage>
</organism>
<gene>
    <name evidence="5" type="ORF">WH47_10088</name>
</gene>
<feature type="domain" description="BESS" evidence="4">
    <location>
        <begin position="132"/>
        <end position="171"/>
    </location>
</feature>
<evidence type="ECO:0000313" key="6">
    <source>
        <dbReference type="Proteomes" id="UP000053825"/>
    </source>
</evidence>
<evidence type="ECO:0008006" key="7">
    <source>
        <dbReference type="Google" id="ProtNLM"/>
    </source>
</evidence>
<dbReference type="STRING" id="597456.A0A0L7R3T4"/>
<dbReference type="OrthoDB" id="10262320at2759"/>
<feature type="compositionally biased region" description="Polar residues" evidence="2">
    <location>
        <begin position="190"/>
        <end position="201"/>
    </location>
</feature>
<accession>A0A0L7R3T4</accession>
<dbReference type="InterPro" id="IPR039353">
    <property type="entry name" value="TF_Adf1"/>
</dbReference>
<dbReference type="GO" id="GO:0003677">
    <property type="term" value="F:DNA binding"/>
    <property type="evidence" value="ECO:0007669"/>
    <property type="project" value="InterPro"/>
</dbReference>
<dbReference type="PROSITE" id="PS51031">
    <property type="entry name" value="BESS"/>
    <property type="match status" value="1"/>
</dbReference>
<name>A0A0L7R3T4_9HYME</name>